<proteinExistence type="predicted"/>
<accession>A0AC35UAI8</accession>
<dbReference type="Proteomes" id="UP000095286">
    <property type="component" value="Unplaced"/>
</dbReference>
<sequence length="636" mass="72004">MNLLKLENYDSSSGRNNNVEVAKNRNLKCGIHKVKGALPSNNKKKEKKKDKEKDKDKEKRKGENKESSNSANGSNINGKKDKSQSVEEEGIKFHDSIMISEGHVRKMKKMMDTAKKCPTGFMSSERATEILNDYLKFMVEMYGQGNIVFDASEIFTPSITIAICHRVAEILAAEPTLVSVEFDEGNKITVGSDCHGSMDVLLNIFDEKGAPPEKILFMGDYTDKGESDTQILLLLFLLKIMYPSQVILLRGNHEIKDMNRLKDFPNNCQIMLGSSDFYYVFNYVFERMPISAIIDDQIYLAHGGVSPWINSRSDILSIQRPLKINRGIVPRLIISDILWSDPYRKEYDDTKSDTKFFAPSKRGCGYAYSQKGLQAIMSGMNVNMVIRGHQTSTEGYRMEYTKICHTIHSKPGNRHGKGATGILRRMPDGTVNLKSENTTPDYSNEKRIEIIEHFRKTWCHSENKLEESNWDGTCQSCEKMSCFINELACQERVLITHVQLVSWAIAGPLAELIKIDLGRSFKTDESGFFKFLSRFPTYLEFLMAGKDKGLLRLKSIVGKAELKLQEKLRKGLTKNASSTFTFRSKVKIDDLPMLGLNGDLKLKRNKNNFTMEDGNSENDSSSESENKDMSEDEGAP</sequence>
<name>A0AC35UAI8_9BILA</name>
<protein>
    <submittedName>
        <fullName evidence="2">Serine/threonine-protein phosphatase</fullName>
    </submittedName>
</protein>
<reference evidence="2" key="1">
    <citation type="submission" date="2016-11" db="UniProtKB">
        <authorList>
            <consortium name="WormBaseParasite"/>
        </authorList>
    </citation>
    <scope>IDENTIFICATION</scope>
    <source>
        <strain evidence="2">KR3021</strain>
    </source>
</reference>
<organism evidence="1 2">
    <name type="scientific">Rhabditophanes sp. KR3021</name>
    <dbReference type="NCBI Taxonomy" id="114890"/>
    <lineage>
        <taxon>Eukaryota</taxon>
        <taxon>Metazoa</taxon>
        <taxon>Ecdysozoa</taxon>
        <taxon>Nematoda</taxon>
        <taxon>Chromadorea</taxon>
        <taxon>Rhabditida</taxon>
        <taxon>Tylenchina</taxon>
        <taxon>Panagrolaimomorpha</taxon>
        <taxon>Strongyloidoidea</taxon>
        <taxon>Alloionematidae</taxon>
        <taxon>Rhabditophanes</taxon>
    </lineage>
</organism>
<dbReference type="WBParaSite" id="RSKR_0000905000.1">
    <property type="protein sequence ID" value="RSKR_0000905000.1"/>
    <property type="gene ID" value="RSKR_0000905000"/>
</dbReference>
<evidence type="ECO:0000313" key="2">
    <source>
        <dbReference type="WBParaSite" id="RSKR_0000905000.1"/>
    </source>
</evidence>
<evidence type="ECO:0000313" key="1">
    <source>
        <dbReference type="Proteomes" id="UP000095286"/>
    </source>
</evidence>